<organism evidence="5 6">
    <name type="scientific">Pseudotabrizicola alkalilacus</name>
    <dbReference type="NCBI Taxonomy" id="2305252"/>
    <lineage>
        <taxon>Bacteria</taxon>
        <taxon>Pseudomonadati</taxon>
        <taxon>Pseudomonadota</taxon>
        <taxon>Alphaproteobacteria</taxon>
        <taxon>Rhodobacterales</taxon>
        <taxon>Paracoccaceae</taxon>
        <taxon>Pseudotabrizicola</taxon>
    </lineage>
</organism>
<evidence type="ECO:0000256" key="3">
    <source>
        <dbReference type="PROSITE-ProRule" id="PRU00169"/>
    </source>
</evidence>
<dbReference type="PROSITE" id="PS50110">
    <property type="entry name" value="RESPONSE_REGULATORY"/>
    <property type="match status" value="1"/>
</dbReference>
<evidence type="ECO:0000256" key="2">
    <source>
        <dbReference type="ARBA" id="ARBA00023012"/>
    </source>
</evidence>
<dbReference type="Gene3D" id="3.40.50.2300">
    <property type="match status" value="1"/>
</dbReference>
<evidence type="ECO:0000259" key="4">
    <source>
        <dbReference type="PROSITE" id="PS50110"/>
    </source>
</evidence>
<proteinExistence type="predicted"/>
<keyword evidence="1 3" id="KW-0597">Phosphoprotein</keyword>
<keyword evidence="6" id="KW-1185">Reference proteome</keyword>
<dbReference type="GO" id="GO:0000160">
    <property type="term" value="P:phosphorelay signal transduction system"/>
    <property type="evidence" value="ECO:0007669"/>
    <property type="project" value="UniProtKB-KW"/>
</dbReference>
<gene>
    <name evidence="5" type="ORF">D1012_02610</name>
</gene>
<name>A0A411Z7H8_9RHOB</name>
<evidence type="ECO:0000313" key="6">
    <source>
        <dbReference type="Proteomes" id="UP000284547"/>
    </source>
</evidence>
<sequence>MMSANMRYLAVDDDPAFHFVLTKMMTQLGYQPPVCAISAVEALKYLADPHEQFDAILLDIQMPGMDGIEACQHIRAMPHHSDTPIMMVTTMNGREFVDQAFAVGATDYLTKPINRIELQARLGMLDRLVKEHANARSLQFAMESMDDVESFGFGFEDAVTLPKCGSLIDYLALENHLLTLSRLKLHSHTALAFQVVGGASLFKRLNRMEFLDCMADVGSAIAACMKRQTFLLAYAGSGEFVCILNRAHPVDMLELEQELSSELMVYDAVYDSLGLPMLEVRIGATVTSGLFSTSAVKTMLGRARASVRGQSGYPMQFMAG</sequence>
<evidence type="ECO:0000256" key="1">
    <source>
        <dbReference type="ARBA" id="ARBA00022553"/>
    </source>
</evidence>
<evidence type="ECO:0000313" key="5">
    <source>
        <dbReference type="EMBL" id="RGP39021.1"/>
    </source>
</evidence>
<dbReference type="InterPro" id="IPR001789">
    <property type="entry name" value="Sig_transdc_resp-reg_receiver"/>
</dbReference>
<dbReference type="AlphaFoldDB" id="A0A411Z7H8"/>
<feature type="domain" description="Response regulatory" evidence="4">
    <location>
        <begin position="7"/>
        <end position="126"/>
    </location>
</feature>
<feature type="modified residue" description="4-aspartylphosphate" evidence="3">
    <location>
        <position position="59"/>
    </location>
</feature>
<dbReference type="SUPFAM" id="SSF52172">
    <property type="entry name" value="CheY-like"/>
    <property type="match status" value="1"/>
</dbReference>
<keyword evidence="2" id="KW-0902">Two-component regulatory system</keyword>
<dbReference type="Pfam" id="PF00072">
    <property type="entry name" value="Response_reg"/>
    <property type="match status" value="1"/>
</dbReference>
<accession>A0A411Z7H8</accession>
<dbReference type="SMART" id="SM00448">
    <property type="entry name" value="REC"/>
    <property type="match status" value="1"/>
</dbReference>
<dbReference type="InterPro" id="IPR011006">
    <property type="entry name" value="CheY-like_superfamily"/>
</dbReference>
<dbReference type="EMBL" id="QWEY01000001">
    <property type="protein sequence ID" value="RGP39021.1"/>
    <property type="molecule type" value="Genomic_DNA"/>
</dbReference>
<protein>
    <submittedName>
        <fullName evidence="5">Response regulator</fullName>
    </submittedName>
</protein>
<comment type="caution">
    <text evidence="5">The sequence shown here is derived from an EMBL/GenBank/DDBJ whole genome shotgun (WGS) entry which is preliminary data.</text>
</comment>
<dbReference type="PANTHER" id="PTHR45339:SF1">
    <property type="entry name" value="HYBRID SIGNAL TRANSDUCTION HISTIDINE KINASE J"/>
    <property type="match status" value="1"/>
</dbReference>
<reference evidence="5 6" key="1">
    <citation type="submission" date="2018-08" db="EMBL/GenBank/DDBJ databases">
        <title>Flavobacterium tibetense sp. nov., isolated from a wetland YonghuCo on Tibetan Plateau.</title>
        <authorList>
            <person name="Phurbu D."/>
            <person name="Lu H."/>
            <person name="Xing P."/>
        </authorList>
    </citation>
    <scope>NUCLEOTIDE SEQUENCE [LARGE SCALE GENOMIC DNA]</scope>
    <source>
        <strain evidence="5 6">DJC</strain>
    </source>
</reference>
<dbReference type="Proteomes" id="UP000284547">
    <property type="component" value="Unassembled WGS sequence"/>
</dbReference>
<dbReference type="PANTHER" id="PTHR45339">
    <property type="entry name" value="HYBRID SIGNAL TRANSDUCTION HISTIDINE KINASE J"/>
    <property type="match status" value="1"/>
</dbReference>